<dbReference type="PATRIC" id="fig|1225564.3.peg.6790"/>
<dbReference type="EMBL" id="LCYG01000086">
    <property type="protein sequence ID" value="KLK90423.1"/>
    <property type="molecule type" value="Genomic_DNA"/>
</dbReference>
<keyword evidence="3" id="KW-1185">Reference proteome</keyword>
<dbReference type="InterPro" id="IPR036514">
    <property type="entry name" value="SGNH_hydro_sf"/>
</dbReference>
<sequence length="406" mass="43976">MLLALGSGASVMAQGYYYQQPPAQPGYRDPRAYPPGYYPGKLVQPAQPQQGFSLRRFFGVPDDPPPPARQPVAKPRKAAPPPAAVARPEKPKINPTNHVVVFGDSLAEFARQGLDTVYAENQDVAIAGKIRGGSNLVRSDSAEWPNYIKSTLDSGQKATLAVVMLGLSDRQALQEGEDRIDLLSDRWKEIYTKRVDAILDTFKERNIPVVWIGLPPMKSSRLSEDLMAMNEIYRESVQRHGGAYVDIFPGFVDDENRYTSFGPDVDGEPARLRTDDGVSFTKTGARKVAHFADVEIKKILESIRIGAPVAAAPADGQPVTNIEAAIPAPPDPAVPVALPAKPLVGPVLPLTRQDVAPGGKLVSGAPKLNGDNAYPVQRALRTGIAPSSRPGRADDFRWPRSYSSSE</sequence>
<dbReference type="Pfam" id="PF04311">
    <property type="entry name" value="DUF459"/>
    <property type="match status" value="1"/>
</dbReference>
<dbReference type="InterPro" id="IPR007407">
    <property type="entry name" value="DUF459"/>
</dbReference>
<reference evidence="2 3" key="1">
    <citation type="submission" date="2015-05" db="EMBL/GenBank/DDBJ databases">
        <title>Draft genome sequence of Microvirga vignae strain BR3299, a novel nitrogen fixing bacteria isolated from Brazil semi-aired region.</title>
        <authorList>
            <person name="Zilli J.E."/>
            <person name="Passos S.R."/>
            <person name="Leite J."/>
            <person name="Baldani J.I."/>
            <person name="Xavier G.R."/>
            <person name="Rumjaneck N.G."/>
            <person name="Simoes-Araujo J.L."/>
        </authorList>
    </citation>
    <scope>NUCLEOTIDE SEQUENCE [LARGE SCALE GENOMIC DNA]</scope>
    <source>
        <strain evidence="2 3">BR3299</strain>
    </source>
</reference>
<dbReference type="Proteomes" id="UP000035489">
    <property type="component" value="Unassembled WGS sequence"/>
</dbReference>
<dbReference type="GO" id="GO:0016788">
    <property type="term" value="F:hydrolase activity, acting on ester bonds"/>
    <property type="evidence" value="ECO:0007669"/>
    <property type="project" value="UniProtKB-ARBA"/>
</dbReference>
<evidence type="ECO:0008006" key="4">
    <source>
        <dbReference type="Google" id="ProtNLM"/>
    </source>
</evidence>
<dbReference type="SUPFAM" id="SSF52266">
    <property type="entry name" value="SGNH hydrolase"/>
    <property type="match status" value="1"/>
</dbReference>
<accession>A0A0H1R5K4</accession>
<feature type="region of interest" description="Disordered" evidence="1">
    <location>
        <begin position="58"/>
        <end position="91"/>
    </location>
</feature>
<organism evidence="2 3">
    <name type="scientific">Microvirga vignae</name>
    <dbReference type="NCBI Taxonomy" id="1225564"/>
    <lineage>
        <taxon>Bacteria</taxon>
        <taxon>Pseudomonadati</taxon>
        <taxon>Pseudomonadota</taxon>
        <taxon>Alphaproteobacteria</taxon>
        <taxon>Hyphomicrobiales</taxon>
        <taxon>Methylobacteriaceae</taxon>
        <taxon>Microvirga</taxon>
    </lineage>
</organism>
<comment type="caution">
    <text evidence="2">The sequence shown here is derived from an EMBL/GenBank/DDBJ whole genome shotgun (WGS) entry which is preliminary data.</text>
</comment>
<dbReference type="Gene3D" id="3.40.50.1110">
    <property type="entry name" value="SGNH hydrolase"/>
    <property type="match status" value="1"/>
</dbReference>
<gene>
    <name evidence="2" type="ORF">AA309_26040</name>
</gene>
<name>A0A0H1R5K4_9HYPH</name>
<evidence type="ECO:0000256" key="1">
    <source>
        <dbReference type="SAM" id="MobiDB-lite"/>
    </source>
</evidence>
<proteinExistence type="predicted"/>
<feature type="region of interest" description="Disordered" evidence="1">
    <location>
        <begin position="380"/>
        <end position="406"/>
    </location>
</feature>
<evidence type="ECO:0000313" key="2">
    <source>
        <dbReference type="EMBL" id="KLK90423.1"/>
    </source>
</evidence>
<dbReference type="AlphaFoldDB" id="A0A0H1R5K4"/>
<evidence type="ECO:0000313" key="3">
    <source>
        <dbReference type="Proteomes" id="UP000035489"/>
    </source>
</evidence>
<dbReference type="STRING" id="1225564.AA309_26040"/>
<feature type="region of interest" description="Disordered" evidence="1">
    <location>
        <begin position="19"/>
        <end position="45"/>
    </location>
</feature>
<protein>
    <recommendedName>
        <fullName evidence="4">SGNH hydrolase-type esterase domain-containing protein</fullName>
    </recommendedName>
</protein>